<dbReference type="Gene3D" id="3.40.50.720">
    <property type="entry name" value="NAD(P)-binding Rossmann-like Domain"/>
    <property type="match status" value="1"/>
</dbReference>
<dbReference type="PANTHER" id="PTHR44196:SF1">
    <property type="entry name" value="DEHYDROGENASE_REDUCTASE SDR FAMILY MEMBER 7B"/>
    <property type="match status" value="1"/>
</dbReference>
<name>A0A4D7JW76_9BACT</name>
<dbReference type="PROSITE" id="PS00061">
    <property type="entry name" value="ADH_SHORT"/>
    <property type="match status" value="1"/>
</dbReference>
<evidence type="ECO:0000313" key="4">
    <source>
        <dbReference type="EMBL" id="QCK16406.1"/>
    </source>
</evidence>
<dbReference type="FunFam" id="3.40.50.720:FF:000084">
    <property type="entry name" value="Short-chain dehydrogenase reductase"/>
    <property type="match status" value="1"/>
</dbReference>
<proteinExistence type="inferred from homology"/>
<dbReference type="NCBIfam" id="NF004825">
    <property type="entry name" value="PRK06181.1"/>
    <property type="match status" value="1"/>
</dbReference>
<dbReference type="EMBL" id="CP028923">
    <property type="protein sequence ID" value="QCK16406.1"/>
    <property type="molecule type" value="Genomic_DNA"/>
</dbReference>
<reference evidence="4 5" key="1">
    <citation type="submission" date="2018-04" db="EMBL/GenBank/DDBJ databases">
        <title>Complete genome uncultured novel isolate.</title>
        <authorList>
            <person name="Merlino G."/>
        </authorList>
    </citation>
    <scope>NUCLEOTIDE SEQUENCE [LARGE SCALE GENOMIC DNA]</scope>
    <source>
        <strain evidence="5">R1DC9</strain>
    </source>
</reference>
<dbReference type="AlphaFoldDB" id="A0A4D7JW76"/>
<dbReference type="GO" id="GO:0016020">
    <property type="term" value="C:membrane"/>
    <property type="evidence" value="ECO:0007669"/>
    <property type="project" value="TreeGrafter"/>
</dbReference>
<organism evidence="4 5">
    <name type="scientific">Mangrovivirga cuniculi</name>
    <dbReference type="NCBI Taxonomy" id="2715131"/>
    <lineage>
        <taxon>Bacteria</taxon>
        <taxon>Pseudomonadati</taxon>
        <taxon>Bacteroidota</taxon>
        <taxon>Cytophagia</taxon>
        <taxon>Cytophagales</taxon>
        <taxon>Mangrovivirgaceae</taxon>
        <taxon>Mangrovivirga</taxon>
    </lineage>
</organism>
<dbReference type="Pfam" id="PF00106">
    <property type="entry name" value="adh_short"/>
    <property type="match status" value="1"/>
</dbReference>
<dbReference type="KEGG" id="fpf:DCC35_17535"/>
<protein>
    <submittedName>
        <fullName evidence="4">Short chain dehydrogenase</fullName>
    </submittedName>
</protein>
<dbReference type="Proteomes" id="UP000298616">
    <property type="component" value="Chromosome"/>
</dbReference>
<evidence type="ECO:0000256" key="1">
    <source>
        <dbReference type="ARBA" id="ARBA00006484"/>
    </source>
</evidence>
<dbReference type="RefSeq" id="WP_137091994.1">
    <property type="nucleotide sequence ID" value="NZ_CP028923.1"/>
</dbReference>
<gene>
    <name evidence="4" type="ORF">DCC35_17535</name>
</gene>
<dbReference type="PRINTS" id="PR00080">
    <property type="entry name" value="SDRFAMILY"/>
</dbReference>
<keyword evidence="2" id="KW-0560">Oxidoreductase</keyword>
<dbReference type="InterPro" id="IPR036291">
    <property type="entry name" value="NAD(P)-bd_dom_sf"/>
</dbReference>
<evidence type="ECO:0000256" key="3">
    <source>
        <dbReference type="RuleBase" id="RU000363"/>
    </source>
</evidence>
<dbReference type="GO" id="GO:0016491">
    <property type="term" value="F:oxidoreductase activity"/>
    <property type="evidence" value="ECO:0007669"/>
    <property type="project" value="UniProtKB-KW"/>
</dbReference>
<evidence type="ECO:0000313" key="5">
    <source>
        <dbReference type="Proteomes" id="UP000298616"/>
    </source>
</evidence>
<evidence type="ECO:0000256" key="2">
    <source>
        <dbReference type="ARBA" id="ARBA00023002"/>
    </source>
</evidence>
<sequence>MKDKIVLITGGSSGIGKALSEVFGKEGARIAITGRNKEKLEEQKNKLHSEGIECLAIQADSSSEDDNYRTVSETINTYGGIDILIANAGISMRAMFEDLDMKVFEKVMNVNLYGPVFLIKAALPYLKKSKGSIIGVSSFNGFKGTPARTAYTASKFALGGFLEALRLELIPKNIHVMTVYPGYTESNIRNTALTAKGEAQGKSPYEEGKMMSSEEVALRIFKATKKKKRELYMGFETKMGRLLNKFFPKLTDKMVYNHMKKEEGSPVK</sequence>
<dbReference type="InterPro" id="IPR002347">
    <property type="entry name" value="SDR_fam"/>
</dbReference>
<dbReference type="PANTHER" id="PTHR44196">
    <property type="entry name" value="DEHYDROGENASE/REDUCTASE SDR FAMILY MEMBER 7B"/>
    <property type="match status" value="1"/>
</dbReference>
<accession>A0A4D7JW76</accession>
<dbReference type="PRINTS" id="PR00081">
    <property type="entry name" value="GDHRDH"/>
</dbReference>
<dbReference type="OrthoDB" id="822355at2"/>
<keyword evidence="5" id="KW-1185">Reference proteome</keyword>
<dbReference type="InterPro" id="IPR020904">
    <property type="entry name" value="Sc_DH/Rdtase_CS"/>
</dbReference>
<dbReference type="SUPFAM" id="SSF51735">
    <property type="entry name" value="NAD(P)-binding Rossmann-fold domains"/>
    <property type="match status" value="1"/>
</dbReference>
<comment type="similarity">
    <text evidence="1 3">Belongs to the short-chain dehydrogenases/reductases (SDR) family.</text>
</comment>